<accession>A0A413S1L5</accession>
<evidence type="ECO:0000259" key="4">
    <source>
        <dbReference type="PROSITE" id="PS50011"/>
    </source>
</evidence>
<dbReference type="InterPro" id="IPR017441">
    <property type="entry name" value="Protein_kinase_ATP_BS"/>
</dbReference>
<organism evidence="6 9">
    <name type="scientific">Eubacterium ventriosum</name>
    <dbReference type="NCBI Taxonomy" id="39496"/>
    <lineage>
        <taxon>Bacteria</taxon>
        <taxon>Bacillati</taxon>
        <taxon>Bacillota</taxon>
        <taxon>Clostridia</taxon>
        <taxon>Eubacteriales</taxon>
        <taxon>Eubacteriaceae</taxon>
        <taxon>Eubacterium</taxon>
    </lineage>
</organism>
<dbReference type="PROSITE" id="PS50011">
    <property type="entry name" value="PROTEIN_KINASE_DOM"/>
    <property type="match status" value="1"/>
</dbReference>
<keyword evidence="6" id="KW-0808">Transferase</keyword>
<dbReference type="InterPro" id="IPR053235">
    <property type="entry name" value="Ser_Thr_kinase"/>
</dbReference>
<dbReference type="AlphaFoldDB" id="A0A413S1L5"/>
<dbReference type="GO" id="GO:0005737">
    <property type="term" value="C:cytoplasm"/>
    <property type="evidence" value="ECO:0007669"/>
    <property type="project" value="TreeGrafter"/>
</dbReference>
<keyword evidence="1 3" id="KW-0547">Nucleotide-binding</keyword>
<keyword evidence="10" id="KW-1185">Reference proteome</keyword>
<dbReference type="PROSITE" id="PS00107">
    <property type="entry name" value="PROTEIN_KINASE_ATP"/>
    <property type="match status" value="1"/>
</dbReference>
<feature type="binding site" evidence="3">
    <location>
        <position position="42"/>
    </location>
    <ligand>
        <name>ATP</name>
        <dbReference type="ChEBI" id="CHEBI:30616"/>
    </ligand>
</feature>
<dbReference type="PROSITE" id="PS00108">
    <property type="entry name" value="PROTEIN_KINASE_ST"/>
    <property type="match status" value="1"/>
</dbReference>
<evidence type="ECO:0000313" key="10">
    <source>
        <dbReference type="Proteomes" id="UP000284779"/>
    </source>
</evidence>
<evidence type="ECO:0000313" key="11">
    <source>
        <dbReference type="Proteomes" id="UP000285740"/>
    </source>
</evidence>
<feature type="domain" description="Protein kinase" evidence="4">
    <location>
        <begin position="13"/>
        <end position="270"/>
    </location>
</feature>
<name>A0A413S1L5_9FIRM</name>
<evidence type="ECO:0000256" key="1">
    <source>
        <dbReference type="ARBA" id="ARBA00022741"/>
    </source>
</evidence>
<dbReference type="Pfam" id="PF00069">
    <property type="entry name" value="Pkinase"/>
    <property type="match status" value="1"/>
</dbReference>
<dbReference type="EMBL" id="QRHR01000001">
    <property type="protein sequence ID" value="RHF90723.1"/>
    <property type="molecule type" value="Genomic_DNA"/>
</dbReference>
<evidence type="ECO:0000313" key="9">
    <source>
        <dbReference type="Proteomes" id="UP000284598"/>
    </source>
</evidence>
<dbReference type="Proteomes" id="UP000285740">
    <property type="component" value="Unassembled WGS sequence"/>
</dbReference>
<reference evidence="9 10" key="1">
    <citation type="submission" date="2018-08" db="EMBL/GenBank/DDBJ databases">
        <title>A genome reference for cultivated species of the human gut microbiota.</title>
        <authorList>
            <person name="Zou Y."/>
            <person name="Xue W."/>
            <person name="Luo G."/>
        </authorList>
    </citation>
    <scope>NUCLEOTIDE SEQUENCE [LARGE SCALE GENOMIC DNA]</scope>
    <source>
        <strain evidence="8 12">AM23-22</strain>
        <strain evidence="7 11">AM42-30</strain>
        <strain evidence="6 9">AM43-2</strain>
        <strain evidence="5 10">AM44-11BH</strain>
    </source>
</reference>
<gene>
    <name evidence="8" type="ORF">DW652_00485</name>
    <name evidence="7" type="ORF">DW918_08585</name>
    <name evidence="6" type="ORF">DW929_05605</name>
    <name evidence="5" type="ORF">DW944_08975</name>
</gene>
<proteinExistence type="predicted"/>
<dbReference type="Proteomes" id="UP000284598">
    <property type="component" value="Unassembled WGS sequence"/>
</dbReference>
<dbReference type="RefSeq" id="WP_117971053.1">
    <property type="nucleotide sequence ID" value="NZ_CATWJF010000007.1"/>
</dbReference>
<sequence length="275" mass="31310">MADIINNIVGGRYYILELIGRGGSAIVYKARDIHNGGIYALKKYITSDPANRKRLLEGMERELEVLKNCTHPVLPKIFDLIKIEDAFFLVMEYIDGIDLKKYVDEYGTLSTKMLVKVMEQVCSGFYYLHSLSPAIVYRDLKPANIILCKDGRIKLIDFGIAKRYRTDIDVDKLALGSKGFAAPEQFGDSKGKGLYNTDIRADIYGIGTTMYYLKTSKTYNSVQGSKSLYSFKDYFKTSHKLRKIIKKCTRNNPDLRYQSCIEILCSIKTLHIIGK</sequence>
<evidence type="ECO:0000256" key="3">
    <source>
        <dbReference type="PROSITE-ProRule" id="PRU10141"/>
    </source>
</evidence>
<dbReference type="GO" id="GO:0005524">
    <property type="term" value="F:ATP binding"/>
    <property type="evidence" value="ECO:0007669"/>
    <property type="project" value="UniProtKB-UniRule"/>
</dbReference>
<dbReference type="PANTHER" id="PTHR24361">
    <property type="entry name" value="MITOGEN-ACTIVATED KINASE KINASE KINASE"/>
    <property type="match status" value="1"/>
</dbReference>
<dbReference type="GO" id="GO:0004674">
    <property type="term" value="F:protein serine/threonine kinase activity"/>
    <property type="evidence" value="ECO:0007669"/>
    <property type="project" value="UniProtKB-KW"/>
</dbReference>
<dbReference type="InterPro" id="IPR000719">
    <property type="entry name" value="Prot_kinase_dom"/>
</dbReference>
<dbReference type="SMART" id="SM00220">
    <property type="entry name" value="S_TKc"/>
    <property type="match status" value="1"/>
</dbReference>
<evidence type="ECO:0000256" key="2">
    <source>
        <dbReference type="ARBA" id="ARBA00022840"/>
    </source>
</evidence>
<dbReference type="Proteomes" id="UP000284779">
    <property type="component" value="Unassembled WGS sequence"/>
</dbReference>
<dbReference type="InterPro" id="IPR011009">
    <property type="entry name" value="Kinase-like_dom_sf"/>
</dbReference>
<dbReference type="InterPro" id="IPR008271">
    <property type="entry name" value="Ser/Thr_kinase_AS"/>
</dbReference>
<comment type="caution">
    <text evidence="6">The sequence shown here is derived from an EMBL/GenBank/DDBJ whole genome shotgun (WGS) entry which is preliminary data.</text>
</comment>
<evidence type="ECO:0000313" key="6">
    <source>
        <dbReference type="EMBL" id="RHA55219.1"/>
    </source>
</evidence>
<dbReference type="SUPFAM" id="SSF56112">
    <property type="entry name" value="Protein kinase-like (PK-like)"/>
    <property type="match status" value="1"/>
</dbReference>
<keyword evidence="2 3" id="KW-0067">ATP-binding</keyword>
<evidence type="ECO:0000313" key="12">
    <source>
        <dbReference type="Proteomes" id="UP000286186"/>
    </source>
</evidence>
<dbReference type="EMBL" id="QSFO01000005">
    <property type="protein sequence ID" value="RHA55219.1"/>
    <property type="molecule type" value="Genomic_DNA"/>
</dbReference>
<evidence type="ECO:0000313" key="7">
    <source>
        <dbReference type="EMBL" id="RHA79089.1"/>
    </source>
</evidence>
<evidence type="ECO:0000313" key="8">
    <source>
        <dbReference type="EMBL" id="RHF90723.1"/>
    </source>
</evidence>
<keyword evidence="6" id="KW-0723">Serine/threonine-protein kinase</keyword>
<dbReference type="EMBL" id="QSFD01000008">
    <property type="protein sequence ID" value="RHA17753.1"/>
    <property type="molecule type" value="Genomic_DNA"/>
</dbReference>
<protein>
    <submittedName>
        <fullName evidence="6">Serine/threonine protein kinase</fullName>
    </submittedName>
</protein>
<dbReference type="Gene3D" id="1.10.510.10">
    <property type="entry name" value="Transferase(Phosphotransferase) domain 1"/>
    <property type="match status" value="1"/>
</dbReference>
<dbReference type="Proteomes" id="UP000286186">
    <property type="component" value="Unassembled WGS sequence"/>
</dbReference>
<dbReference type="CDD" id="cd14014">
    <property type="entry name" value="STKc_PknB_like"/>
    <property type="match status" value="1"/>
</dbReference>
<dbReference type="EMBL" id="QSFV01000030">
    <property type="protein sequence ID" value="RHA79089.1"/>
    <property type="molecule type" value="Genomic_DNA"/>
</dbReference>
<evidence type="ECO:0000313" key="5">
    <source>
        <dbReference type="EMBL" id="RHA17753.1"/>
    </source>
</evidence>
<keyword evidence="6" id="KW-0418">Kinase</keyword>